<dbReference type="Pfam" id="PF01926">
    <property type="entry name" value="MMR_HSR1"/>
    <property type="match status" value="1"/>
</dbReference>
<protein>
    <submittedName>
        <fullName evidence="2">DUF3482 domain-containing protein</fullName>
    </submittedName>
</protein>
<dbReference type="RefSeq" id="WP_142942717.1">
    <property type="nucleotide sequence ID" value="NZ_VIKR01000003.1"/>
</dbReference>
<name>A0A545T9X0_9GAMM</name>
<sequence>MKRAAFAVIGHPNKGKSSIVSTLARNDEILISPQSGTTVEANRVRIETENAGYELIDTPGFQRPTQVLKWLKQRANSADQRAAAVAEFVSDSNCQENFPDEVQLLKPVIDGAAILYVVDGSRPYGAEYESEMEILRWTGRPSMALINPIEGNDYVDEWSSALAQYFKTVRVFNPMLAEFAAQIELLTTFAHLNPEWSNNIENLTADLKRARQTQRQRAAIILARLLQDLCDFRASQKVLDQAQAETIQPILVETYQNWMKATERKAIEKLFALYQHFHTPLEIDQLELPPDLFDCEQWYAWGLNKKQLVAAAAVAGMAAGAAADLVVAGSSFMLGAIGGGILGGGTAWFGADKLLEIKLKGLPLGGYEASYGPISNRNFPYVIIGRFLFLYQQISRRNHAVRDTLTVNPKALQLQIDQLESSQKKAIHQVCEKLSKQKVVEDLDKTLAPLFSE</sequence>
<gene>
    <name evidence="2" type="ORF">FLL45_14210</name>
</gene>
<dbReference type="Pfam" id="PF11981">
    <property type="entry name" value="DUF3482"/>
    <property type="match status" value="1"/>
</dbReference>
<proteinExistence type="predicted"/>
<dbReference type="EMBL" id="VIKR01000003">
    <property type="protein sequence ID" value="TQV74010.1"/>
    <property type="molecule type" value="Genomic_DNA"/>
</dbReference>
<dbReference type="Proteomes" id="UP000317839">
    <property type="component" value="Unassembled WGS sequence"/>
</dbReference>
<dbReference type="InterPro" id="IPR021871">
    <property type="entry name" value="DUF3482"/>
</dbReference>
<reference evidence="2 3" key="1">
    <citation type="submission" date="2019-06" db="EMBL/GenBank/DDBJ databases">
        <title>Draft genome of Aliikangiella marina GYP-15.</title>
        <authorList>
            <person name="Wang G."/>
        </authorList>
    </citation>
    <scope>NUCLEOTIDE SEQUENCE [LARGE SCALE GENOMIC DNA]</scope>
    <source>
        <strain evidence="2 3">GYP-15</strain>
    </source>
</reference>
<dbReference type="SUPFAM" id="SSF52540">
    <property type="entry name" value="P-loop containing nucleoside triphosphate hydrolases"/>
    <property type="match status" value="1"/>
</dbReference>
<evidence type="ECO:0000259" key="1">
    <source>
        <dbReference type="Pfam" id="PF01926"/>
    </source>
</evidence>
<dbReference type="OrthoDB" id="5406017at2"/>
<dbReference type="Gene3D" id="3.40.50.300">
    <property type="entry name" value="P-loop containing nucleotide triphosphate hydrolases"/>
    <property type="match status" value="1"/>
</dbReference>
<feature type="domain" description="G" evidence="1">
    <location>
        <begin position="6"/>
        <end position="95"/>
    </location>
</feature>
<comment type="caution">
    <text evidence="2">The sequence shown here is derived from an EMBL/GenBank/DDBJ whole genome shotgun (WGS) entry which is preliminary data.</text>
</comment>
<accession>A0A545T9X0</accession>
<evidence type="ECO:0000313" key="3">
    <source>
        <dbReference type="Proteomes" id="UP000317839"/>
    </source>
</evidence>
<evidence type="ECO:0000313" key="2">
    <source>
        <dbReference type="EMBL" id="TQV74010.1"/>
    </source>
</evidence>
<dbReference type="InterPro" id="IPR027417">
    <property type="entry name" value="P-loop_NTPase"/>
</dbReference>
<dbReference type="GO" id="GO:0005525">
    <property type="term" value="F:GTP binding"/>
    <property type="evidence" value="ECO:0007669"/>
    <property type="project" value="InterPro"/>
</dbReference>
<keyword evidence="3" id="KW-1185">Reference proteome</keyword>
<organism evidence="2 3">
    <name type="scientific">Aliikangiella marina</name>
    <dbReference type="NCBI Taxonomy" id="1712262"/>
    <lineage>
        <taxon>Bacteria</taxon>
        <taxon>Pseudomonadati</taxon>
        <taxon>Pseudomonadota</taxon>
        <taxon>Gammaproteobacteria</taxon>
        <taxon>Oceanospirillales</taxon>
        <taxon>Pleioneaceae</taxon>
        <taxon>Aliikangiella</taxon>
    </lineage>
</organism>
<dbReference type="AlphaFoldDB" id="A0A545T9X0"/>
<dbReference type="InterPro" id="IPR006073">
    <property type="entry name" value="GTP-bd"/>
</dbReference>